<sequence>MNNNFPHRRPPPFAPNGFMTIPVEVPPNLSPMRRMLIYVTPTYPVEIQVPPEYPPRTIIPVLVPIPPDGWIPPNAHVSNHMPQPPMPRPPPPPPPPPPT</sequence>
<accession>A0AAD2GDQ6</accession>
<gene>
    <name evidence="2" type="ORF">CYCCA115_LOCUS23440</name>
</gene>
<dbReference type="Proteomes" id="UP001295423">
    <property type="component" value="Unassembled WGS sequence"/>
</dbReference>
<name>A0AAD2GDQ6_9STRA</name>
<comment type="caution">
    <text evidence="2">The sequence shown here is derived from an EMBL/GenBank/DDBJ whole genome shotgun (WGS) entry which is preliminary data.</text>
</comment>
<dbReference type="AlphaFoldDB" id="A0AAD2GDQ6"/>
<dbReference type="EMBL" id="CAKOGP040002413">
    <property type="protein sequence ID" value="CAJ1968878.1"/>
    <property type="molecule type" value="Genomic_DNA"/>
</dbReference>
<feature type="region of interest" description="Disordered" evidence="1">
    <location>
        <begin position="72"/>
        <end position="99"/>
    </location>
</feature>
<evidence type="ECO:0000313" key="3">
    <source>
        <dbReference type="Proteomes" id="UP001295423"/>
    </source>
</evidence>
<protein>
    <submittedName>
        <fullName evidence="2">Uncharacterized protein</fullName>
    </submittedName>
</protein>
<evidence type="ECO:0000313" key="2">
    <source>
        <dbReference type="EMBL" id="CAJ1968878.1"/>
    </source>
</evidence>
<proteinExistence type="predicted"/>
<keyword evidence="3" id="KW-1185">Reference proteome</keyword>
<evidence type="ECO:0000256" key="1">
    <source>
        <dbReference type="SAM" id="MobiDB-lite"/>
    </source>
</evidence>
<reference evidence="2" key="1">
    <citation type="submission" date="2023-08" db="EMBL/GenBank/DDBJ databases">
        <authorList>
            <person name="Audoor S."/>
            <person name="Bilcke G."/>
        </authorList>
    </citation>
    <scope>NUCLEOTIDE SEQUENCE</scope>
</reference>
<feature type="compositionally biased region" description="Pro residues" evidence="1">
    <location>
        <begin position="82"/>
        <end position="99"/>
    </location>
</feature>
<organism evidence="2 3">
    <name type="scientific">Cylindrotheca closterium</name>
    <dbReference type="NCBI Taxonomy" id="2856"/>
    <lineage>
        <taxon>Eukaryota</taxon>
        <taxon>Sar</taxon>
        <taxon>Stramenopiles</taxon>
        <taxon>Ochrophyta</taxon>
        <taxon>Bacillariophyta</taxon>
        <taxon>Bacillariophyceae</taxon>
        <taxon>Bacillariophycidae</taxon>
        <taxon>Bacillariales</taxon>
        <taxon>Bacillariaceae</taxon>
        <taxon>Cylindrotheca</taxon>
    </lineage>
</organism>